<accession>A0ABC8JVM8</accession>
<feature type="coiled-coil region" evidence="2">
    <location>
        <begin position="774"/>
        <end position="815"/>
    </location>
</feature>
<dbReference type="InterPro" id="IPR008974">
    <property type="entry name" value="TRAF-like"/>
</dbReference>
<feature type="region of interest" description="Disordered" evidence="3">
    <location>
        <begin position="187"/>
        <end position="279"/>
    </location>
</feature>
<proteinExistence type="predicted"/>
<keyword evidence="1 2" id="KW-0175">Coiled coil</keyword>
<dbReference type="Gene3D" id="2.60.210.10">
    <property type="entry name" value="Apoptosis, Tumor Necrosis Factor Receptor Associated Protein 2, Chain A"/>
    <property type="match status" value="2"/>
</dbReference>
<sequence length="830" mass="93568">MGEQVEKRFTWVLKNFSDLQGEPTYSRPFVFAGCNWHIIAYPKGYEKCRHLSLFLGIVNPESLPSGWRRELKFRLSLVNKLWRSETKELEGQQWFDTSSAAWGFKEFIPLSTVRYRDNKFLVGDKLVIVAELHVFPLVVVPTLKIIEPLSCNEVGSQVADVSAGKSASQEKVVFDVSLEIPCVDAFKEGLDDDDDDDGASEKGLDVDEEDASEECSDDDVASEENVDGGSSSATEVGSDDGDASEEGSDDDDALEEGSDDDGSEEGQIDDGTREKSHLNQSISLKDGSLTVGNCGMRCNNVASETEVSNVDYDDAPIEDPGDDDVTEKILFLYSFTLFSLLQVESFLPLSKVWWHLMDHNITIIAELDVMPAILLPGEPANIIKEFQTVKETTDVNGFEVLSSQVKSVKRIFERYPDIAVEFNAKNQHLRNACMNFLLSLVETLCQSLEKLSNEDLVEADIALTYLKDAGFKVEWLEKKLDQLKDKKEKEQSCLARLQEIEENLQKLKQKCSELDVLAEDEKAELSATRTALSFDDLLIACRGIMVKNLRKKITWTIKNFSSLRCEELYSDPFVAGGCKWRLNAFPKGNNVGYLFLFLEVADYKSLPSGWRRQARYLLNIVNQSSSKRSRQTDKERWFEENAIGWGFPSMISLDEINAKDSGFLVNGELKIVVEIDLLEIIGKVDVNGFHLLPSQVESVSRIFENHPETASEVHLKNPNLRTGYMNLLLSLIDTLYQSPQQLPKDDLGEAFYALECLTDAGFKLDWLEKKISQVSEIKEKEKNGEIRRQEIEKELKDLKHKCSDVEAQLEKEKSEALAAKTPISFDDIVQ</sequence>
<keyword evidence="6" id="KW-1185">Reference proteome</keyword>
<feature type="compositionally biased region" description="Acidic residues" evidence="3">
    <location>
        <begin position="206"/>
        <end position="226"/>
    </location>
</feature>
<dbReference type="AlphaFoldDB" id="A0ABC8JVM8"/>
<evidence type="ECO:0000256" key="1">
    <source>
        <dbReference type="ARBA" id="ARBA00023054"/>
    </source>
</evidence>
<feature type="domain" description="MATH" evidence="4">
    <location>
        <begin position="550"/>
        <end position="675"/>
    </location>
</feature>
<evidence type="ECO:0000256" key="3">
    <source>
        <dbReference type="SAM" id="MobiDB-lite"/>
    </source>
</evidence>
<dbReference type="InterPro" id="IPR002083">
    <property type="entry name" value="MATH/TRAF_dom"/>
</dbReference>
<dbReference type="PROSITE" id="PS50144">
    <property type="entry name" value="MATH"/>
    <property type="match status" value="2"/>
</dbReference>
<dbReference type="SUPFAM" id="SSF49599">
    <property type="entry name" value="TRAF domain-like"/>
    <property type="match status" value="2"/>
</dbReference>
<feature type="coiled-coil region" evidence="2">
    <location>
        <begin position="466"/>
        <end position="524"/>
    </location>
</feature>
<feature type="compositionally biased region" description="Acidic residues" evidence="3">
    <location>
        <begin position="237"/>
        <end position="268"/>
    </location>
</feature>
<organism evidence="5 6">
    <name type="scientific">Eruca vesicaria subsp. sativa</name>
    <name type="common">Garden rocket</name>
    <name type="synonym">Eruca sativa</name>
    <dbReference type="NCBI Taxonomy" id="29727"/>
    <lineage>
        <taxon>Eukaryota</taxon>
        <taxon>Viridiplantae</taxon>
        <taxon>Streptophyta</taxon>
        <taxon>Embryophyta</taxon>
        <taxon>Tracheophyta</taxon>
        <taxon>Spermatophyta</taxon>
        <taxon>Magnoliopsida</taxon>
        <taxon>eudicotyledons</taxon>
        <taxon>Gunneridae</taxon>
        <taxon>Pentapetalae</taxon>
        <taxon>rosids</taxon>
        <taxon>malvids</taxon>
        <taxon>Brassicales</taxon>
        <taxon>Brassicaceae</taxon>
        <taxon>Brassiceae</taxon>
        <taxon>Eruca</taxon>
    </lineage>
</organism>
<evidence type="ECO:0000313" key="6">
    <source>
        <dbReference type="Proteomes" id="UP001642260"/>
    </source>
</evidence>
<evidence type="ECO:0000313" key="5">
    <source>
        <dbReference type="EMBL" id="CAH8343501.1"/>
    </source>
</evidence>
<evidence type="ECO:0000256" key="2">
    <source>
        <dbReference type="SAM" id="Coils"/>
    </source>
</evidence>
<comment type="caution">
    <text evidence="5">The sequence shown here is derived from an EMBL/GenBank/DDBJ whole genome shotgun (WGS) entry which is preliminary data.</text>
</comment>
<reference evidence="5 6" key="1">
    <citation type="submission" date="2022-03" db="EMBL/GenBank/DDBJ databases">
        <authorList>
            <person name="Macdonald S."/>
            <person name="Ahmed S."/>
            <person name="Newling K."/>
        </authorList>
    </citation>
    <scope>NUCLEOTIDE SEQUENCE [LARGE SCALE GENOMIC DNA]</scope>
</reference>
<dbReference type="PANTHER" id="PTHR46236">
    <property type="entry name" value="TRAF-LIKE SUPERFAMILY PROTEIN"/>
    <property type="match status" value="1"/>
</dbReference>
<dbReference type="Proteomes" id="UP001642260">
    <property type="component" value="Unassembled WGS sequence"/>
</dbReference>
<dbReference type="Pfam" id="PF22486">
    <property type="entry name" value="MATH_2"/>
    <property type="match status" value="2"/>
</dbReference>
<dbReference type="PANTHER" id="PTHR46236:SF32">
    <property type="entry name" value="MATH DOMAIN-CONTAINING PROTEIN"/>
    <property type="match status" value="1"/>
</dbReference>
<feature type="domain" description="MATH" evidence="4">
    <location>
        <begin position="6"/>
        <end position="132"/>
    </location>
</feature>
<dbReference type="InterPro" id="IPR050804">
    <property type="entry name" value="MCC"/>
</dbReference>
<dbReference type="SMART" id="SM00061">
    <property type="entry name" value="MATH"/>
    <property type="match status" value="2"/>
</dbReference>
<dbReference type="CDD" id="cd00121">
    <property type="entry name" value="MATH"/>
    <property type="match status" value="2"/>
</dbReference>
<gene>
    <name evidence="5" type="ORF">ERUC_LOCUS16106</name>
</gene>
<protein>
    <recommendedName>
        <fullName evidence="4">MATH domain-containing protein</fullName>
    </recommendedName>
</protein>
<evidence type="ECO:0000259" key="4">
    <source>
        <dbReference type="PROSITE" id="PS50144"/>
    </source>
</evidence>
<dbReference type="EMBL" id="CAKOAT010151709">
    <property type="protein sequence ID" value="CAH8343501.1"/>
    <property type="molecule type" value="Genomic_DNA"/>
</dbReference>
<name>A0ABC8JVM8_ERUVS</name>